<evidence type="ECO:0000313" key="4">
    <source>
        <dbReference type="Proteomes" id="UP001063166"/>
    </source>
</evidence>
<feature type="transmembrane region" description="Helical" evidence="2">
    <location>
        <begin position="99"/>
        <end position="122"/>
    </location>
</feature>
<feature type="compositionally biased region" description="Low complexity" evidence="1">
    <location>
        <begin position="75"/>
        <end position="89"/>
    </location>
</feature>
<sequence length="270" mass="29157">MFIGPKISKPQSVALTSRVSCALYRPNHHLSLLNATPFVQAVGKDCISRQSISHRYSSIRLQLLCLLNPTNMSSHASSSNTSALPTSSSQPATQNDSRMTAVGVVLGVIGAFLVVGVVYATWRMKRRRSSNGASTESLVGPPKGTSLEQSHPAARITPFGSPGGETPRFKHTPGSDMRIAMRGADGAWHFADPRTRFSPSGVSEIDVLPSPLSSRSTMTLPSPVRTKEQEAKSPANLRHGYDRSEYDVDLNPPPPAYGYDYSGHLPPVKY</sequence>
<feature type="region of interest" description="Disordered" evidence="1">
    <location>
        <begin position="75"/>
        <end position="95"/>
    </location>
</feature>
<name>A0A9P3UKE4_LYOSH</name>
<organism evidence="3 4">
    <name type="scientific">Lyophyllum shimeji</name>
    <name type="common">Hon-shimeji</name>
    <name type="synonym">Tricholoma shimeji</name>
    <dbReference type="NCBI Taxonomy" id="47721"/>
    <lineage>
        <taxon>Eukaryota</taxon>
        <taxon>Fungi</taxon>
        <taxon>Dikarya</taxon>
        <taxon>Basidiomycota</taxon>
        <taxon>Agaricomycotina</taxon>
        <taxon>Agaricomycetes</taxon>
        <taxon>Agaricomycetidae</taxon>
        <taxon>Agaricales</taxon>
        <taxon>Tricholomatineae</taxon>
        <taxon>Lyophyllaceae</taxon>
        <taxon>Lyophyllum</taxon>
    </lineage>
</organism>
<keyword evidence="2" id="KW-1133">Transmembrane helix</keyword>
<gene>
    <name evidence="3" type="ORF">LshimejAT787_0410550</name>
</gene>
<evidence type="ECO:0000313" key="3">
    <source>
        <dbReference type="EMBL" id="GLB38004.1"/>
    </source>
</evidence>
<keyword evidence="2" id="KW-0812">Transmembrane</keyword>
<comment type="caution">
    <text evidence="3">The sequence shown here is derived from an EMBL/GenBank/DDBJ whole genome shotgun (WGS) entry which is preliminary data.</text>
</comment>
<keyword evidence="4" id="KW-1185">Reference proteome</keyword>
<evidence type="ECO:0000256" key="1">
    <source>
        <dbReference type="SAM" id="MobiDB-lite"/>
    </source>
</evidence>
<keyword evidence="2" id="KW-0472">Membrane</keyword>
<feature type="region of interest" description="Disordered" evidence="1">
    <location>
        <begin position="208"/>
        <end position="270"/>
    </location>
</feature>
<evidence type="ECO:0000256" key="2">
    <source>
        <dbReference type="SAM" id="Phobius"/>
    </source>
</evidence>
<dbReference type="OrthoDB" id="2848852at2759"/>
<feature type="compositionally biased region" description="Polar residues" evidence="1">
    <location>
        <begin position="211"/>
        <end position="220"/>
    </location>
</feature>
<protein>
    <submittedName>
        <fullName evidence="3">Uncharacterized protein</fullName>
    </submittedName>
</protein>
<dbReference type="Proteomes" id="UP001063166">
    <property type="component" value="Unassembled WGS sequence"/>
</dbReference>
<dbReference type="AlphaFoldDB" id="A0A9P3UKE4"/>
<accession>A0A9P3UKE4</accession>
<proteinExistence type="predicted"/>
<reference evidence="3" key="1">
    <citation type="submission" date="2022-07" db="EMBL/GenBank/DDBJ databases">
        <title>The genome of Lyophyllum shimeji provides insight into the initial evolution of ectomycorrhizal fungal genome.</title>
        <authorList>
            <person name="Kobayashi Y."/>
            <person name="Shibata T."/>
            <person name="Hirakawa H."/>
            <person name="Shigenobu S."/>
            <person name="Nishiyama T."/>
            <person name="Yamada A."/>
            <person name="Hasebe M."/>
            <person name="Kawaguchi M."/>
        </authorList>
    </citation>
    <scope>NUCLEOTIDE SEQUENCE</scope>
    <source>
        <strain evidence="3">AT787</strain>
    </source>
</reference>
<feature type="region of interest" description="Disordered" evidence="1">
    <location>
        <begin position="129"/>
        <end position="174"/>
    </location>
</feature>
<dbReference type="EMBL" id="BRPK01000004">
    <property type="protein sequence ID" value="GLB38004.1"/>
    <property type="molecule type" value="Genomic_DNA"/>
</dbReference>